<dbReference type="RefSeq" id="WP_012386974.1">
    <property type="nucleotide sequence ID" value="NC_010597.1"/>
</dbReference>
<geneLocation type="plasmid" evidence="2">
    <name>pSOG1</name>
</geneLocation>
<reference evidence="3" key="1">
    <citation type="journal article" date="2006" name="Microbiology">
        <title>Two novel conjugative plasmids from a single strain of Sulfolobus.</title>
        <authorList>
            <person name="Erauso G."/>
            <person name="Stedman K.M."/>
            <person name="van de Werken H.J."/>
            <person name="Zillig W."/>
            <person name="van der Oost J."/>
        </authorList>
    </citation>
    <scope>NUCLEOTIDE SEQUENCE</scope>
    <source>
        <strain evidence="3">SOG2/4</strain>
        <plasmid evidence="2">pSOG1</plasmid>
        <plasmid evidence="3">pSOG2</plasmid>
    </source>
</reference>
<protein>
    <recommendedName>
        <fullName evidence="1">Transcription regulator TrmB N-terminal domain-containing protein</fullName>
    </recommendedName>
</protein>
<name>Q0ZNM4_SACIS</name>
<proteinExistence type="predicted"/>
<evidence type="ECO:0000313" key="2">
    <source>
        <dbReference type="EMBL" id="ABE99648.1"/>
    </source>
</evidence>
<geneLocation type="plasmid" evidence="3">
    <name>pSOG2</name>
</geneLocation>
<dbReference type="Gene3D" id="1.10.10.10">
    <property type="entry name" value="Winged helix-like DNA-binding domain superfamily/Winged helix DNA-binding domain"/>
    <property type="match status" value="1"/>
</dbReference>
<dbReference type="EMBL" id="DQ335584">
    <property type="protein sequence ID" value="ABE99692.1"/>
    <property type="molecule type" value="Genomic_DNA"/>
</dbReference>
<dbReference type="Pfam" id="PF01978">
    <property type="entry name" value="TrmB"/>
    <property type="match status" value="1"/>
</dbReference>
<dbReference type="SUPFAM" id="SSF46785">
    <property type="entry name" value="Winged helix' DNA-binding domain"/>
    <property type="match status" value="1"/>
</dbReference>
<dbReference type="InterPro" id="IPR036388">
    <property type="entry name" value="WH-like_DNA-bd_sf"/>
</dbReference>
<evidence type="ECO:0000259" key="1">
    <source>
        <dbReference type="Pfam" id="PF01978"/>
    </source>
</evidence>
<organism evidence="3">
    <name type="scientific">Saccharolobus islandicus</name>
    <name type="common">Sulfolobus islandicus</name>
    <dbReference type="NCBI Taxonomy" id="43080"/>
    <lineage>
        <taxon>Archaea</taxon>
        <taxon>Thermoproteota</taxon>
        <taxon>Thermoprotei</taxon>
        <taxon>Sulfolobales</taxon>
        <taxon>Sulfolobaceae</taxon>
        <taxon>Saccharolobus</taxon>
    </lineage>
</organism>
<sequence length="68" mass="7682">MILANTENNTVKEISRKAGIKEEAVYHLLEFLTLAGVVEKKNDRYDVDSIIRTIAQLLIELPDPNAEN</sequence>
<feature type="domain" description="Transcription regulator TrmB N-terminal" evidence="1">
    <location>
        <begin position="3"/>
        <end position="45"/>
    </location>
</feature>
<accession>Q0ZNM4</accession>
<keyword evidence="3" id="KW-0614">Plasmid</keyword>
<evidence type="ECO:0000313" key="3">
    <source>
        <dbReference type="EMBL" id="ABE99692.1"/>
    </source>
</evidence>
<dbReference type="InterPro" id="IPR036390">
    <property type="entry name" value="WH_DNA-bd_sf"/>
</dbReference>
<dbReference type="InterPro" id="IPR002831">
    <property type="entry name" value="Tscrpt_reg_TrmB_N"/>
</dbReference>
<dbReference type="AlphaFoldDB" id="Q0ZNM4"/>
<dbReference type="EMBL" id="DQ335583">
    <property type="protein sequence ID" value="ABE99648.1"/>
    <property type="molecule type" value="Genomic_DNA"/>
</dbReference>